<dbReference type="GeneID" id="105166221"/>
<keyword evidence="3" id="KW-1185">Reference proteome</keyword>
<dbReference type="FunCoup" id="A0A6I9TRE7">
    <property type="interactions" value="350"/>
</dbReference>
<dbReference type="InterPro" id="IPR012340">
    <property type="entry name" value="NA-bd_OB-fold"/>
</dbReference>
<organism evidence="3 4">
    <name type="scientific">Sesamum indicum</name>
    <name type="common">Oriental sesame</name>
    <name type="synonym">Sesamum orientale</name>
    <dbReference type="NCBI Taxonomy" id="4182"/>
    <lineage>
        <taxon>Eukaryota</taxon>
        <taxon>Viridiplantae</taxon>
        <taxon>Streptophyta</taxon>
        <taxon>Embryophyta</taxon>
        <taxon>Tracheophyta</taxon>
        <taxon>Spermatophyta</taxon>
        <taxon>Magnoliopsida</taxon>
        <taxon>eudicotyledons</taxon>
        <taxon>Gunneridae</taxon>
        <taxon>Pentapetalae</taxon>
        <taxon>asterids</taxon>
        <taxon>lamiids</taxon>
        <taxon>Lamiales</taxon>
        <taxon>Pedaliaceae</taxon>
        <taxon>Sesamum</taxon>
    </lineage>
</organism>
<dbReference type="InParanoid" id="A0A6I9TRE7"/>
<dbReference type="GO" id="GO:0006264">
    <property type="term" value="P:mitochondrial DNA replication"/>
    <property type="evidence" value="ECO:0007669"/>
    <property type="project" value="TreeGrafter"/>
</dbReference>
<dbReference type="Gramene" id="SIN_1011675.t">
    <property type="protein sequence ID" value="SIN_1011675.t"/>
    <property type="gene ID" value="SIN_1011675"/>
</dbReference>
<dbReference type="GO" id="GO:0042645">
    <property type="term" value="C:mitochondrial nucleoid"/>
    <property type="evidence" value="ECO:0007669"/>
    <property type="project" value="TreeGrafter"/>
</dbReference>
<evidence type="ECO:0000313" key="4">
    <source>
        <dbReference type="RefSeq" id="XP_011083794.1"/>
    </source>
</evidence>
<dbReference type="PROSITE" id="PS50935">
    <property type="entry name" value="SSB"/>
    <property type="match status" value="1"/>
</dbReference>
<protein>
    <submittedName>
        <fullName evidence="4">Protein OSB1, mitochondrial</fullName>
    </submittedName>
</protein>
<dbReference type="PANTHER" id="PTHR10302:SF18">
    <property type="entry name" value="PROTEIN OSB1, MITOCHONDRIAL"/>
    <property type="match status" value="1"/>
</dbReference>
<evidence type="ECO:0000256" key="2">
    <source>
        <dbReference type="PROSITE-ProRule" id="PRU00252"/>
    </source>
</evidence>
<dbReference type="Proteomes" id="UP000504604">
    <property type="component" value="Linkage group LG7"/>
</dbReference>
<dbReference type="OrthoDB" id="1078367at2759"/>
<dbReference type="InterPro" id="IPR000424">
    <property type="entry name" value="Primosome_PriB/ssb"/>
</dbReference>
<keyword evidence="1 2" id="KW-0238">DNA-binding</keyword>
<evidence type="ECO:0000256" key="1">
    <source>
        <dbReference type="ARBA" id="ARBA00023125"/>
    </source>
</evidence>
<dbReference type="KEGG" id="sind:105166221"/>
<dbReference type="GO" id="GO:0003697">
    <property type="term" value="F:single-stranded DNA binding"/>
    <property type="evidence" value="ECO:0007669"/>
    <property type="project" value="InterPro"/>
</dbReference>
<name>A0A6I9TRE7_SESIN</name>
<dbReference type="SUPFAM" id="SSF50249">
    <property type="entry name" value="Nucleic acid-binding proteins"/>
    <property type="match status" value="1"/>
</dbReference>
<dbReference type="AlphaFoldDB" id="A0A6I9TRE7"/>
<evidence type="ECO:0000313" key="3">
    <source>
        <dbReference type="Proteomes" id="UP000504604"/>
    </source>
</evidence>
<accession>A0A6I9TRE7</accession>
<proteinExistence type="predicted"/>
<gene>
    <name evidence="4" type="primary">LOC105166221</name>
</gene>
<sequence>MRAARLLLPRFKNAASESARLFSSPAALKRQPWTPFSDYSDGERAVYNRALEFQRPTTVRYEDIFPNTVSLIGRIVYPLKACKSPGFGFYTMLKVKASSGASPYFSIMLKFWNDMAEISVQHLKLNDLIYVSGRLGSYMKVDENGKSIHKCEVIVTEINFVAQHGLGPAYQNLAKIEHAVSAEDIMQKHRDRLHLWQIFFANPCEWWDKRNCKLSPKAPDFKHKDTGEALWLQDKDPPWIKQQLQLLDSRFSKRSPAGERRNAWSHLSPLVYYDT</sequence>
<dbReference type="PANTHER" id="PTHR10302">
    <property type="entry name" value="SINGLE-STRANDED DNA-BINDING PROTEIN"/>
    <property type="match status" value="1"/>
</dbReference>
<reference evidence="4" key="1">
    <citation type="submission" date="2025-08" db="UniProtKB">
        <authorList>
            <consortium name="RefSeq"/>
        </authorList>
    </citation>
    <scope>IDENTIFICATION</scope>
</reference>
<dbReference type="RefSeq" id="XP_011083794.1">
    <property type="nucleotide sequence ID" value="XM_011085492.2"/>
</dbReference>
<dbReference type="InterPro" id="IPR011344">
    <property type="entry name" value="ssDNA-bd"/>
</dbReference>
<dbReference type="Gene3D" id="2.40.50.140">
    <property type="entry name" value="Nucleic acid-binding proteins"/>
    <property type="match status" value="1"/>
</dbReference>